<dbReference type="Gene3D" id="3.40.50.2300">
    <property type="match status" value="1"/>
</dbReference>
<evidence type="ECO:0000313" key="13">
    <source>
        <dbReference type="Proteomes" id="UP000618931"/>
    </source>
</evidence>
<dbReference type="SUPFAM" id="SSF52172">
    <property type="entry name" value="CheY-like"/>
    <property type="match status" value="1"/>
</dbReference>
<evidence type="ECO:0000256" key="4">
    <source>
        <dbReference type="ARBA" id="ARBA00023015"/>
    </source>
</evidence>
<dbReference type="CDD" id="cd00063">
    <property type="entry name" value="FN3"/>
    <property type="match status" value="1"/>
</dbReference>
<dbReference type="Pfam" id="PF00512">
    <property type="entry name" value="HisKA"/>
    <property type="match status" value="1"/>
</dbReference>
<evidence type="ECO:0000256" key="2">
    <source>
        <dbReference type="ARBA" id="ARBA00012438"/>
    </source>
</evidence>
<protein>
    <recommendedName>
        <fullName evidence="2">histidine kinase</fullName>
        <ecNumber evidence="2">2.7.13.3</ecNumber>
    </recommendedName>
</protein>
<comment type="catalytic activity">
    <reaction evidence="1">
        <text>ATP + protein L-histidine = ADP + protein N-phospho-L-histidine.</text>
        <dbReference type="EC" id="2.7.13.3"/>
    </reaction>
</comment>
<feature type="signal peptide" evidence="8">
    <location>
        <begin position="1"/>
        <end position="29"/>
    </location>
</feature>
<keyword evidence="5" id="KW-0238">DNA-binding</keyword>
<dbReference type="RefSeq" id="WP_196291685.1">
    <property type="nucleotide sequence ID" value="NZ_JADQDM010000001.1"/>
</dbReference>
<dbReference type="CDD" id="cd00082">
    <property type="entry name" value="HisKA"/>
    <property type="match status" value="1"/>
</dbReference>
<feature type="domain" description="Response regulatory" evidence="11">
    <location>
        <begin position="1104"/>
        <end position="1220"/>
    </location>
</feature>
<dbReference type="Pfam" id="PF00072">
    <property type="entry name" value="Response_reg"/>
    <property type="match status" value="1"/>
</dbReference>
<gene>
    <name evidence="12" type="ORF">I2H31_03945</name>
</gene>
<feature type="modified residue" description="4-aspartylphosphate" evidence="7">
    <location>
        <position position="1153"/>
    </location>
</feature>
<dbReference type="PROSITE" id="PS50109">
    <property type="entry name" value="HIS_KIN"/>
    <property type="match status" value="1"/>
</dbReference>
<dbReference type="Gene3D" id="2.60.40.10">
    <property type="entry name" value="Immunoglobulins"/>
    <property type="match status" value="1"/>
</dbReference>
<dbReference type="Gene3D" id="1.10.10.60">
    <property type="entry name" value="Homeodomain-like"/>
    <property type="match status" value="1"/>
</dbReference>
<dbReference type="PRINTS" id="PR00344">
    <property type="entry name" value="BCTRLSENSOR"/>
</dbReference>
<accession>A0ABS0I026</accession>
<dbReference type="PROSITE" id="PS00041">
    <property type="entry name" value="HTH_ARAC_FAMILY_1"/>
    <property type="match status" value="1"/>
</dbReference>
<dbReference type="InterPro" id="IPR001789">
    <property type="entry name" value="Sig_transdc_resp-reg_receiver"/>
</dbReference>
<evidence type="ECO:0000259" key="11">
    <source>
        <dbReference type="PROSITE" id="PS50110"/>
    </source>
</evidence>
<dbReference type="Gene3D" id="3.30.565.10">
    <property type="entry name" value="Histidine kinase-like ATPase, C-terminal domain"/>
    <property type="match status" value="1"/>
</dbReference>
<reference evidence="12 13" key="1">
    <citation type="submission" date="2020-11" db="EMBL/GenBank/DDBJ databases">
        <authorList>
            <person name="Kim M.K."/>
        </authorList>
    </citation>
    <scope>NUCLEOTIDE SEQUENCE [LARGE SCALE GENOMIC DNA]</scope>
    <source>
        <strain evidence="12 13">BT662</strain>
    </source>
</reference>
<comment type="caution">
    <text evidence="12">The sequence shown here is derived from an EMBL/GenBank/DDBJ whole genome shotgun (WGS) entry which is preliminary data.</text>
</comment>
<feature type="chain" id="PRO_5045561131" description="histidine kinase" evidence="8">
    <location>
        <begin position="30"/>
        <end position="1378"/>
    </location>
</feature>
<evidence type="ECO:0000256" key="3">
    <source>
        <dbReference type="ARBA" id="ARBA00022553"/>
    </source>
</evidence>
<evidence type="ECO:0000256" key="8">
    <source>
        <dbReference type="SAM" id="SignalP"/>
    </source>
</evidence>
<dbReference type="InterPro" id="IPR013783">
    <property type="entry name" value="Ig-like_fold"/>
</dbReference>
<dbReference type="InterPro" id="IPR036890">
    <property type="entry name" value="HATPase_C_sf"/>
</dbReference>
<dbReference type="InterPro" id="IPR011123">
    <property type="entry name" value="Y_Y_Y"/>
</dbReference>
<dbReference type="CDD" id="cd00075">
    <property type="entry name" value="HATPase"/>
    <property type="match status" value="1"/>
</dbReference>
<dbReference type="InterPro" id="IPR003661">
    <property type="entry name" value="HisK_dim/P_dom"/>
</dbReference>
<organism evidence="12 13">
    <name type="scientific">Hymenobacter ruricola</name>
    <dbReference type="NCBI Taxonomy" id="2791023"/>
    <lineage>
        <taxon>Bacteria</taxon>
        <taxon>Pseudomonadati</taxon>
        <taxon>Bacteroidota</taxon>
        <taxon>Cytophagia</taxon>
        <taxon>Cytophagales</taxon>
        <taxon>Hymenobacteraceae</taxon>
        <taxon>Hymenobacter</taxon>
    </lineage>
</organism>
<keyword evidence="6" id="KW-0804">Transcription</keyword>
<dbReference type="InterPro" id="IPR003961">
    <property type="entry name" value="FN3_dom"/>
</dbReference>
<dbReference type="SMART" id="SM00448">
    <property type="entry name" value="REC"/>
    <property type="match status" value="1"/>
</dbReference>
<dbReference type="SUPFAM" id="SSF47384">
    <property type="entry name" value="Homodimeric domain of signal transducing histidine kinase"/>
    <property type="match status" value="1"/>
</dbReference>
<dbReference type="SUPFAM" id="SSF63829">
    <property type="entry name" value="Calcium-dependent phosphotriesterase"/>
    <property type="match status" value="2"/>
</dbReference>
<dbReference type="PROSITE" id="PS01124">
    <property type="entry name" value="HTH_ARAC_FAMILY_2"/>
    <property type="match status" value="1"/>
</dbReference>
<evidence type="ECO:0000256" key="1">
    <source>
        <dbReference type="ARBA" id="ARBA00000085"/>
    </source>
</evidence>
<dbReference type="InterPro" id="IPR036097">
    <property type="entry name" value="HisK_dim/P_sf"/>
</dbReference>
<evidence type="ECO:0000256" key="6">
    <source>
        <dbReference type="ARBA" id="ARBA00023163"/>
    </source>
</evidence>
<evidence type="ECO:0000313" key="12">
    <source>
        <dbReference type="EMBL" id="MBF9220249.1"/>
    </source>
</evidence>
<dbReference type="Pfam" id="PF02518">
    <property type="entry name" value="HATPase_c"/>
    <property type="match status" value="1"/>
</dbReference>
<keyword evidence="13" id="KW-1185">Reference proteome</keyword>
<feature type="domain" description="Histidine kinase" evidence="10">
    <location>
        <begin position="826"/>
        <end position="1054"/>
    </location>
</feature>
<evidence type="ECO:0000256" key="7">
    <source>
        <dbReference type="PROSITE-ProRule" id="PRU00169"/>
    </source>
</evidence>
<dbReference type="Gene3D" id="2.130.10.10">
    <property type="entry name" value="YVTN repeat-like/Quinoprotein amine dehydrogenase"/>
    <property type="match status" value="3"/>
</dbReference>
<dbReference type="EMBL" id="JADQDM010000001">
    <property type="protein sequence ID" value="MBF9220249.1"/>
    <property type="molecule type" value="Genomic_DNA"/>
</dbReference>
<dbReference type="PANTHER" id="PTHR43547">
    <property type="entry name" value="TWO-COMPONENT HISTIDINE KINASE"/>
    <property type="match status" value="1"/>
</dbReference>
<dbReference type="SUPFAM" id="SSF46689">
    <property type="entry name" value="Homeodomain-like"/>
    <property type="match status" value="1"/>
</dbReference>
<dbReference type="PROSITE" id="PS50110">
    <property type="entry name" value="RESPONSE_REGULATORY"/>
    <property type="match status" value="1"/>
</dbReference>
<dbReference type="InterPro" id="IPR018060">
    <property type="entry name" value="HTH_AraC"/>
</dbReference>
<dbReference type="SMART" id="SM00342">
    <property type="entry name" value="HTH_ARAC"/>
    <property type="match status" value="1"/>
</dbReference>
<dbReference type="PANTHER" id="PTHR43547:SF2">
    <property type="entry name" value="HYBRID SIGNAL TRANSDUCTION HISTIDINE KINASE C"/>
    <property type="match status" value="1"/>
</dbReference>
<name>A0ABS0I026_9BACT</name>
<keyword evidence="3 7" id="KW-0597">Phosphoprotein</keyword>
<dbReference type="Proteomes" id="UP000618931">
    <property type="component" value="Unassembled WGS sequence"/>
</dbReference>
<dbReference type="InterPro" id="IPR018062">
    <property type="entry name" value="HTH_AraC-typ_CS"/>
</dbReference>
<feature type="domain" description="HTH araC/xylS-type" evidence="9">
    <location>
        <begin position="1279"/>
        <end position="1378"/>
    </location>
</feature>
<dbReference type="EC" id="2.7.13.3" evidence="2"/>
<dbReference type="InterPro" id="IPR005467">
    <property type="entry name" value="His_kinase_dom"/>
</dbReference>
<dbReference type="InterPro" id="IPR009057">
    <property type="entry name" value="Homeodomain-like_sf"/>
</dbReference>
<dbReference type="InterPro" id="IPR004358">
    <property type="entry name" value="Sig_transdc_His_kin-like_C"/>
</dbReference>
<dbReference type="SUPFAM" id="SSF55874">
    <property type="entry name" value="ATPase domain of HSP90 chaperone/DNA topoisomerase II/histidine kinase"/>
    <property type="match status" value="1"/>
</dbReference>
<dbReference type="InterPro" id="IPR011006">
    <property type="entry name" value="CheY-like_superfamily"/>
</dbReference>
<proteinExistence type="predicted"/>
<dbReference type="InterPro" id="IPR003594">
    <property type="entry name" value="HATPase_dom"/>
</dbReference>
<keyword evidence="8" id="KW-0732">Signal</keyword>
<evidence type="ECO:0000256" key="5">
    <source>
        <dbReference type="ARBA" id="ARBA00023125"/>
    </source>
</evidence>
<dbReference type="Gene3D" id="1.10.287.130">
    <property type="match status" value="1"/>
</dbReference>
<dbReference type="SMART" id="SM00388">
    <property type="entry name" value="HisKA"/>
    <property type="match status" value="1"/>
</dbReference>
<sequence length="1378" mass="147938">MFPRLLAKPVKRRMTLWWLGIVSSLAALAAPAAAQTLAMRTFTTANGLVQSSVYCLAQDPEGRIWVGTQGGVCVFDGKEFRNYGGQEGLPDSHVLAVAAAPDGRTVWLGQKYTGLAALGPNGRIHPVPLPGLRVPGLLAALWAGPGELWVGSKGQGIWRLKFQAGRPDTAVQHWSAARGLPTDTMEWVGPGLRGRQWAITPLGVLVFDRRTGQPLPAERAALPEALRQRLNGCYRVSDSVAWVGAATGLLRVSTGPAGWRVRRYGPADGLLPGPALRVVQDGMGRVWTSTAAGLCRGTIQGGQLRFTTIARRTTFDDDRACDVLVDREGSLWAAFDDGVNQYLTDERFAHFTTADGLPVNPVTALSQVRPDELWVGTERDIARLPLAASGPQPPARPLLIPARTGRGHYVLSLAPDSHGGMWVGTLGEGAWRYDLRTGRWDSYDRNVEGLAGQYVASMTEDRRGRMWLVTHRRGVTVYDPADKSFRTFRAGQNGLTSNNFWQVYRDRAGRLWLASDDAGLISVDTDHDTFRRVDGESGNLTVGSISEDRRGHLWLGPIGQTLLRYEPASGRLHTYGLELGLHSINPYFVQCDSAGRVWVGTNLGIDVLDTKTNTVRSYAPADGFLGGETDQNAVLLTSNGQVWMGTVGGLMLYNPRHVPRASVPPLTRLTGLRVNLRDTTLQAGLTLPYHLNGVSVDFQGVSLARPGSVRYQYRLRGLGDAWASPGEGTSATFANLPPGPYTFEVRATNGEGGWSKPAAFSFTIEAPWWRRWWAWLLYASALGLVLYVVRRRTRLQERERAERRLERQALGHLQEMDRVKTDFFTNISHELRTPLTLILGPAELLAEQAPDTLSRQRGGLVLGQARKLLALINQLLDLSKLDAGALRLHPTAGDAGQLVRHALASFEDLAASRGIALRLEAPIGFVPLVFDAVKLDEVLTNLLANALRFTPVGGQVTLRLASGPATVAAPAGTVELAVQDTGPGIATEHLMHLFDRFYQGGSEPAGPGAGAARQGTGIGLALVRELVALHGGTVEVSSAPGQGACFVVKLPRGVLVADPAAPAPPPSTPPKLVPPAALELPDGTFATPVAPTEPASAPAAEAALVLIIEDSDEVRAFIAEALAPAGYRLLLAPDGAAGLALARAEVPDLIVSDVMMPGLSGYEVCQALKTDAATSHIPVVLLTARSSADDRLEGLEMGANAYLPKPFRPRELLAQLRSLLSLSQQNRARFALLAAPEEGAEPADRAPAEGRLTAPLPNQLAVHAAAVAALPSLDQAFLEKFDAAVLAHLSDETYGVDQLGQELGLSRTQLHRKLKALTGQAPGEYLRNTRLLRALALLQAKVGTVAEVAYQVGYGSPAHFSTAFSRQFGYAPSTVGKE</sequence>
<dbReference type="Pfam" id="PF07495">
    <property type="entry name" value="Y_Y_Y"/>
    <property type="match status" value="1"/>
</dbReference>
<evidence type="ECO:0000259" key="10">
    <source>
        <dbReference type="PROSITE" id="PS50109"/>
    </source>
</evidence>
<dbReference type="SMART" id="SM00387">
    <property type="entry name" value="HATPase_c"/>
    <property type="match status" value="1"/>
</dbReference>
<dbReference type="Pfam" id="PF12833">
    <property type="entry name" value="HTH_18"/>
    <property type="match status" value="1"/>
</dbReference>
<dbReference type="InterPro" id="IPR011110">
    <property type="entry name" value="Reg_prop"/>
</dbReference>
<evidence type="ECO:0000259" key="9">
    <source>
        <dbReference type="PROSITE" id="PS01124"/>
    </source>
</evidence>
<dbReference type="Pfam" id="PF07494">
    <property type="entry name" value="Reg_prop"/>
    <property type="match status" value="2"/>
</dbReference>
<dbReference type="InterPro" id="IPR015943">
    <property type="entry name" value="WD40/YVTN_repeat-like_dom_sf"/>
</dbReference>
<keyword evidence="4" id="KW-0805">Transcription regulation</keyword>